<dbReference type="ExpressionAtlas" id="K7W0B6">
    <property type="expression patterns" value="baseline and differential"/>
</dbReference>
<dbReference type="STRING" id="4577.K7W0B6"/>
<dbReference type="InParanoid" id="K7W0B6"/>
<dbReference type="HOGENOM" id="CLU_636751_0_0_1"/>
<dbReference type="eggNOG" id="ENOG502QT1I">
    <property type="taxonomic scope" value="Eukaryota"/>
</dbReference>
<name>K7W0B6_MAIZE</name>
<reference evidence="2" key="1">
    <citation type="submission" date="2015-12" db="EMBL/GenBank/DDBJ databases">
        <title>Update maize B73 reference genome by single molecule sequencing technologies.</title>
        <authorList>
            <consortium name="Maize Genome Sequencing Project"/>
            <person name="Ware D."/>
        </authorList>
    </citation>
    <scope>NUCLEOTIDE SEQUENCE</scope>
    <source>
        <tissue evidence="2">Seedling</tissue>
    </source>
</reference>
<feature type="region of interest" description="Disordered" evidence="1">
    <location>
        <begin position="410"/>
        <end position="434"/>
    </location>
</feature>
<gene>
    <name evidence="2" type="ORF">ZEAMMB73_Zm00001d047704</name>
</gene>
<accession>K7W0B6</accession>
<dbReference type="PaxDb" id="4577-GRMZM2G487359_P01"/>
<protein>
    <submittedName>
        <fullName evidence="2">Uncharacterized protein</fullName>
    </submittedName>
</protein>
<evidence type="ECO:0000313" key="2">
    <source>
        <dbReference type="EMBL" id="AQL07321.1"/>
    </source>
</evidence>
<dbReference type="AlphaFoldDB" id="K7W0B6"/>
<sequence>MGITSAREYQMLWRHFAYQPYLSLFPPQPLSPRLPPPHPLLLRPPASTRVCTPPPSVASSCNQLSRIQDVRHHIGGESFRSYLAYQYQRIRILLAQFENHVCAVIRTSLCLARSLGLLCSYHNDGLLVTGHDTFNLYINMKTQKISKLLSKRFTTPVWIKVLLLKFAFPFSLYVQLKQHKEPREVNMFVDLLLLEVLESTFRNMSSFRLSSRRAWERQVRPRGLLRLRTLAPRAAPTHAGPQRCTLADFGYLKDLPELLHRIVHGGVSTRTPGKKARLTTKCSWGRSRVCFGNRTRRSRAERATHVGSTEERVAASLERDWGLAAAAVVARRTRRAEAAARAVEMYSKSVTTPPTGTVKSVTPIHSLSYANGTVQTPEIICLSYVYAICLLKADKIFFLIGLCCETSGAGGTATDKSNKNKRKAPLKRSKGSLGSLDVVAVKNNKSPAKPSTSSSN</sequence>
<proteinExistence type="predicted"/>
<dbReference type="SMR" id="K7W0B6"/>
<evidence type="ECO:0000256" key="1">
    <source>
        <dbReference type="SAM" id="MobiDB-lite"/>
    </source>
</evidence>
<dbReference type="EMBL" id="CM000785">
    <property type="protein sequence ID" value="AQL07321.1"/>
    <property type="molecule type" value="Genomic_DNA"/>
</dbReference>
<organism evidence="2">
    <name type="scientific">Zea mays</name>
    <name type="common">Maize</name>
    <dbReference type="NCBI Taxonomy" id="4577"/>
    <lineage>
        <taxon>Eukaryota</taxon>
        <taxon>Viridiplantae</taxon>
        <taxon>Streptophyta</taxon>
        <taxon>Embryophyta</taxon>
        <taxon>Tracheophyta</taxon>
        <taxon>Spermatophyta</taxon>
        <taxon>Magnoliopsida</taxon>
        <taxon>Liliopsida</taxon>
        <taxon>Poales</taxon>
        <taxon>Poaceae</taxon>
        <taxon>PACMAD clade</taxon>
        <taxon>Panicoideae</taxon>
        <taxon>Andropogonodae</taxon>
        <taxon>Andropogoneae</taxon>
        <taxon>Tripsacinae</taxon>
        <taxon>Zea</taxon>
    </lineage>
</organism>
<feature type="compositionally biased region" description="Basic residues" evidence="1">
    <location>
        <begin position="419"/>
        <end position="430"/>
    </location>
</feature>